<keyword evidence="1" id="KW-1133">Transmembrane helix</keyword>
<reference evidence="2 3" key="1">
    <citation type="submission" date="2016-02" db="EMBL/GenBank/DDBJ databases">
        <title>Genome sequence of Clostridium thermobutyricum DSM 4928.</title>
        <authorList>
            <person name="Poehlein A."/>
            <person name="Daniel R."/>
        </authorList>
    </citation>
    <scope>NUCLEOTIDE SEQUENCE [LARGE SCALE GENOMIC DNA]</scope>
    <source>
        <strain evidence="2 3">DSM 4928</strain>
    </source>
</reference>
<dbReference type="Proteomes" id="UP000191448">
    <property type="component" value="Unassembled WGS sequence"/>
</dbReference>
<keyword evidence="1" id="KW-0812">Transmembrane</keyword>
<comment type="caution">
    <text evidence="2">The sequence shown here is derived from an EMBL/GenBank/DDBJ whole genome shotgun (WGS) entry which is preliminary data.</text>
</comment>
<organism evidence="2 3">
    <name type="scientific">Clostridium thermobutyricum DSM 4928</name>
    <dbReference type="NCBI Taxonomy" id="1121339"/>
    <lineage>
        <taxon>Bacteria</taxon>
        <taxon>Bacillati</taxon>
        <taxon>Bacillota</taxon>
        <taxon>Clostridia</taxon>
        <taxon>Eubacteriales</taxon>
        <taxon>Clostridiaceae</taxon>
        <taxon>Clostridium</taxon>
    </lineage>
</organism>
<evidence type="ECO:0000313" key="3">
    <source>
        <dbReference type="Proteomes" id="UP000191448"/>
    </source>
</evidence>
<feature type="transmembrane region" description="Helical" evidence="1">
    <location>
        <begin position="211"/>
        <end position="228"/>
    </location>
</feature>
<proteinExistence type="predicted"/>
<dbReference type="AlphaFoldDB" id="A0A1V4SNX7"/>
<protein>
    <submittedName>
        <fullName evidence="2">Uncharacterized protein</fullName>
    </submittedName>
</protein>
<feature type="transmembrane region" description="Helical" evidence="1">
    <location>
        <begin position="12"/>
        <end position="36"/>
    </location>
</feature>
<gene>
    <name evidence="2" type="ORF">CLTHE_30130</name>
</gene>
<feature type="transmembrane region" description="Helical" evidence="1">
    <location>
        <begin position="42"/>
        <end position="63"/>
    </location>
</feature>
<keyword evidence="1" id="KW-0472">Membrane</keyword>
<feature type="transmembrane region" description="Helical" evidence="1">
    <location>
        <begin position="169"/>
        <end position="199"/>
    </location>
</feature>
<dbReference type="EMBL" id="LTAY01000101">
    <property type="protein sequence ID" value="OPX45589.1"/>
    <property type="molecule type" value="Genomic_DNA"/>
</dbReference>
<accession>A0A1V4SNX7</accession>
<evidence type="ECO:0000256" key="1">
    <source>
        <dbReference type="SAM" id="Phobius"/>
    </source>
</evidence>
<evidence type="ECO:0000313" key="2">
    <source>
        <dbReference type="EMBL" id="OPX45589.1"/>
    </source>
</evidence>
<sequence>MISSSVKPLSLVSFLVSVFLISFVSLDIFSVMQFLFCDFINSIDFMIAISIIKFLDIAFLRLLKASWNISNRPIISFVSISSENLVRPKISFFDISIRLVLAPLFIISKALSASIKLVQNLVSSVPSSKALKNVSIELAESRLFKLPNNLNILAFEDIPNIDITSFKDVILLLINCSNILTASLIAPFDTLAIISTILSKVSGIYPSDLDISISCFLISLTLIFLNLYF</sequence>
<name>A0A1V4SNX7_9CLOT</name>